<comment type="caution">
    <text evidence="10">Lacks conserved residue(s) required for the propagation of feature annotation.</text>
</comment>
<keyword evidence="8 10" id="KW-0675">Receptor</keyword>
<keyword evidence="6 10" id="KW-1133">Transmembrane helix</keyword>
<keyword evidence="4 10" id="KW-0812">Transmembrane</keyword>
<feature type="transmembrane region" description="Helical" evidence="10">
    <location>
        <begin position="31"/>
        <end position="49"/>
    </location>
</feature>
<keyword evidence="7 10" id="KW-0472">Membrane</keyword>
<feature type="transmembrane region" description="Helical" evidence="10">
    <location>
        <begin position="298"/>
        <end position="316"/>
    </location>
</feature>
<dbReference type="PANTHER" id="PTHR21137:SF35">
    <property type="entry name" value="ODORANT RECEPTOR 19A-RELATED"/>
    <property type="match status" value="1"/>
</dbReference>
<evidence type="ECO:0000256" key="8">
    <source>
        <dbReference type="ARBA" id="ARBA00023170"/>
    </source>
</evidence>
<dbReference type="AlphaFoldDB" id="A0ABD2W8Q5"/>
<dbReference type="GO" id="GO:0007165">
    <property type="term" value="P:signal transduction"/>
    <property type="evidence" value="ECO:0007669"/>
    <property type="project" value="UniProtKB-KW"/>
</dbReference>
<evidence type="ECO:0000256" key="4">
    <source>
        <dbReference type="ARBA" id="ARBA00022692"/>
    </source>
</evidence>
<accession>A0ABD2W8Q5</accession>
<evidence type="ECO:0000256" key="2">
    <source>
        <dbReference type="ARBA" id="ARBA00022475"/>
    </source>
</evidence>
<organism evidence="11 12">
    <name type="scientific">Trichogramma kaykai</name>
    <dbReference type="NCBI Taxonomy" id="54128"/>
    <lineage>
        <taxon>Eukaryota</taxon>
        <taxon>Metazoa</taxon>
        <taxon>Ecdysozoa</taxon>
        <taxon>Arthropoda</taxon>
        <taxon>Hexapoda</taxon>
        <taxon>Insecta</taxon>
        <taxon>Pterygota</taxon>
        <taxon>Neoptera</taxon>
        <taxon>Endopterygota</taxon>
        <taxon>Hymenoptera</taxon>
        <taxon>Apocrita</taxon>
        <taxon>Proctotrupomorpha</taxon>
        <taxon>Chalcidoidea</taxon>
        <taxon>Trichogrammatidae</taxon>
        <taxon>Trichogramma</taxon>
    </lineage>
</organism>
<keyword evidence="9 10" id="KW-0807">Transducer</keyword>
<comment type="caution">
    <text evidence="11">The sequence shown here is derived from an EMBL/GenBank/DDBJ whole genome shotgun (WGS) entry which is preliminary data.</text>
</comment>
<evidence type="ECO:0000256" key="6">
    <source>
        <dbReference type="ARBA" id="ARBA00022989"/>
    </source>
</evidence>
<dbReference type="GO" id="GO:0005886">
    <property type="term" value="C:plasma membrane"/>
    <property type="evidence" value="ECO:0007669"/>
    <property type="project" value="UniProtKB-SubCell"/>
</dbReference>
<protein>
    <recommendedName>
        <fullName evidence="10">Odorant receptor</fullName>
    </recommendedName>
</protein>
<dbReference type="GO" id="GO:0007608">
    <property type="term" value="P:sensory perception of smell"/>
    <property type="evidence" value="ECO:0007669"/>
    <property type="project" value="UniProtKB-KW"/>
</dbReference>
<feature type="transmembrane region" description="Helical" evidence="10">
    <location>
        <begin position="69"/>
        <end position="86"/>
    </location>
</feature>
<dbReference type="PANTHER" id="PTHR21137">
    <property type="entry name" value="ODORANT RECEPTOR"/>
    <property type="match status" value="1"/>
</dbReference>
<dbReference type="InterPro" id="IPR004117">
    <property type="entry name" value="7tm6_olfct_rcpt"/>
</dbReference>
<sequence>MDIFDGRYLKMNKSLLSIFGLWPYQDGSKKLYLQLFFVSFSVVSSLPQLYGLAKNFGVRMDKAIEHATLIIYIYGITLKLATSILSESKLEKVYRRVAENWQSIRNRAEIEILREYSERGRRLTIAYIAYMANALLFFICLPMAPAILNYALPLDDGNASRPLDFVMHGEFPCDDMYDYYLEIYAFDCCTCIATVFIFCTIDCTYVACVEHCLGLFAIVKHRLQRATLFSKHSAHNNRIIYDYVVDTVKLHKKIIEFTDILESSYSLSFLILMGMNMIYCSFVCVLLLIRSDDVMERIRWTGILFGLLIHLFYISWPGQKLIDHSEGLFDDAYCNEWYECSIETKNLLIVMRLRCLKPCQLTAGTLYVMNFANFAMITKTSMSYITVLSSFT</sequence>
<feature type="transmembrane region" description="Helical" evidence="10">
    <location>
        <begin position="124"/>
        <end position="148"/>
    </location>
</feature>
<dbReference type="EMBL" id="JBJJXI010000123">
    <property type="protein sequence ID" value="KAL3389312.1"/>
    <property type="molecule type" value="Genomic_DNA"/>
</dbReference>
<keyword evidence="12" id="KW-1185">Reference proteome</keyword>
<comment type="subcellular location">
    <subcellularLocation>
        <location evidence="1 10">Cell membrane</location>
        <topology evidence="1 10">Multi-pass membrane protein</topology>
    </subcellularLocation>
</comment>
<evidence type="ECO:0000313" key="12">
    <source>
        <dbReference type="Proteomes" id="UP001627154"/>
    </source>
</evidence>
<evidence type="ECO:0000256" key="7">
    <source>
        <dbReference type="ARBA" id="ARBA00023136"/>
    </source>
</evidence>
<evidence type="ECO:0000256" key="9">
    <source>
        <dbReference type="ARBA" id="ARBA00023224"/>
    </source>
</evidence>
<evidence type="ECO:0000256" key="5">
    <source>
        <dbReference type="ARBA" id="ARBA00022725"/>
    </source>
</evidence>
<reference evidence="11 12" key="1">
    <citation type="journal article" date="2024" name="bioRxiv">
        <title>A reference genome for Trichogramma kaykai: A tiny desert-dwelling parasitoid wasp with competing sex-ratio distorters.</title>
        <authorList>
            <person name="Culotta J."/>
            <person name="Lindsey A.R."/>
        </authorList>
    </citation>
    <scope>NUCLEOTIDE SEQUENCE [LARGE SCALE GENOMIC DNA]</scope>
    <source>
        <strain evidence="11 12">KSX58</strain>
    </source>
</reference>
<proteinExistence type="inferred from homology"/>
<keyword evidence="5 10" id="KW-0552">Olfaction</keyword>
<dbReference type="Pfam" id="PF02949">
    <property type="entry name" value="7tm_6"/>
    <property type="match status" value="1"/>
</dbReference>
<comment type="similarity">
    <text evidence="10">Belongs to the insect chemoreceptor superfamily. Heteromeric odorant receptor channel (TC 1.A.69) family.</text>
</comment>
<keyword evidence="2" id="KW-1003">Cell membrane</keyword>
<keyword evidence="3 10" id="KW-0716">Sensory transduction</keyword>
<evidence type="ECO:0000256" key="3">
    <source>
        <dbReference type="ARBA" id="ARBA00022606"/>
    </source>
</evidence>
<feature type="transmembrane region" description="Helical" evidence="10">
    <location>
        <begin position="267"/>
        <end position="289"/>
    </location>
</feature>
<dbReference type="Proteomes" id="UP001627154">
    <property type="component" value="Unassembled WGS sequence"/>
</dbReference>
<evidence type="ECO:0000313" key="11">
    <source>
        <dbReference type="EMBL" id="KAL3389312.1"/>
    </source>
</evidence>
<name>A0ABD2W8Q5_9HYME</name>
<evidence type="ECO:0000256" key="1">
    <source>
        <dbReference type="ARBA" id="ARBA00004651"/>
    </source>
</evidence>
<gene>
    <name evidence="11" type="ORF">TKK_015558</name>
</gene>
<evidence type="ECO:0000256" key="10">
    <source>
        <dbReference type="RuleBase" id="RU351113"/>
    </source>
</evidence>